<dbReference type="InterPro" id="IPR002347">
    <property type="entry name" value="SDR_fam"/>
</dbReference>
<keyword evidence="3" id="KW-0520">NAD</keyword>
<protein>
    <submittedName>
        <fullName evidence="5">SDR family oxidoreductase</fullName>
    </submittedName>
</protein>
<dbReference type="CDD" id="cd05233">
    <property type="entry name" value="SDR_c"/>
    <property type="match status" value="1"/>
</dbReference>
<dbReference type="PROSITE" id="PS00061">
    <property type="entry name" value="ADH_SHORT"/>
    <property type="match status" value="1"/>
</dbReference>
<dbReference type="EMBL" id="CP054475">
    <property type="protein sequence ID" value="UXD88624.1"/>
    <property type="molecule type" value="Genomic_DNA"/>
</dbReference>
<evidence type="ECO:0000256" key="3">
    <source>
        <dbReference type="ARBA" id="ARBA00023027"/>
    </source>
</evidence>
<evidence type="ECO:0000313" key="5">
    <source>
        <dbReference type="EMBL" id="UXD88624.1"/>
    </source>
</evidence>
<dbReference type="Pfam" id="PF13561">
    <property type="entry name" value="adh_short_C2"/>
    <property type="match status" value="1"/>
</dbReference>
<dbReference type="InterPro" id="IPR020904">
    <property type="entry name" value="Sc_DH/Rdtase_CS"/>
</dbReference>
<evidence type="ECO:0000259" key="4">
    <source>
        <dbReference type="SMART" id="SM00822"/>
    </source>
</evidence>
<dbReference type="PANTHER" id="PTHR24321">
    <property type="entry name" value="DEHYDROGENASES, SHORT CHAIN"/>
    <property type="match status" value="1"/>
</dbReference>
<proteinExistence type="inferred from homology"/>
<dbReference type="SMART" id="SM00822">
    <property type="entry name" value="PKS_KR"/>
    <property type="match status" value="1"/>
</dbReference>
<dbReference type="Proteomes" id="UP001065322">
    <property type="component" value="Chromosome"/>
</dbReference>
<feature type="domain" description="Ketoreductase" evidence="4">
    <location>
        <begin position="6"/>
        <end position="189"/>
    </location>
</feature>
<comment type="similarity">
    <text evidence="1">Belongs to the short-chain dehydrogenases/reductases (SDR) family.</text>
</comment>
<name>A0ABY6AC67_9GAMM</name>
<evidence type="ECO:0000256" key="1">
    <source>
        <dbReference type="ARBA" id="ARBA00006484"/>
    </source>
</evidence>
<organism evidence="5 6">
    <name type="scientific">Thalassolituus hydrocarboniclasticus</name>
    <dbReference type="NCBI Taxonomy" id="2742796"/>
    <lineage>
        <taxon>Bacteria</taxon>
        <taxon>Pseudomonadati</taxon>
        <taxon>Pseudomonadota</taxon>
        <taxon>Gammaproteobacteria</taxon>
        <taxon>Oceanospirillales</taxon>
        <taxon>Oceanospirillaceae</taxon>
        <taxon>Thalassolituus</taxon>
    </lineage>
</organism>
<dbReference type="RefSeq" id="WP_260997351.1">
    <property type="nucleotide sequence ID" value="NZ_CP054475.1"/>
</dbReference>
<dbReference type="PANTHER" id="PTHR24321:SF8">
    <property type="entry name" value="ESTRADIOL 17-BETA-DEHYDROGENASE 8-RELATED"/>
    <property type="match status" value="1"/>
</dbReference>
<dbReference type="PRINTS" id="PR00080">
    <property type="entry name" value="SDRFAMILY"/>
</dbReference>
<dbReference type="PRINTS" id="PR00081">
    <property type="entry name" value="GDHRDH"/>
</dbReference>
<gene>
    <name evidence="5" type="ORF">HUF19_14810</name>
</gene>
<evidence type="ECO:0000256" key="2">
    <source>
        <dbReference type="ARBA" id="ARBA00023002"/>
    </source>
</evidence>
<dbReference type="Gene3D" id="3.40.50.720">
    <property type="entry name" value="NAD(P)-binding Rossmann-like Domain"/>
    <property type="match status" value="1"/>
</dbReference>
<dbReference type="InterPro" id="IPR057326">
    <property type="entry name" value="KR_dom"/>
</dbReference>
<reference evidence="6" key="1">
    <citation type="submission" date="2020-06" db="EMBL/GenBank/DDBJ databases">
        <title>Thalassolituus marinus alknpb1M-1, a hydrocarbon-degrading bacterium isolated from the deep-sea overlying water using an in-situ strategy from the South China Sea basin.</title>
        <authorList>
            <person name="Dong C."/>
            <person name="Chen Y."/>
            <person name="Shao Z."/>
        </authorList>
    </citation>
    <scope>NUCLEOTIDE SEQUENCE [LARGE SCALE GENOMIC DNA]</scope>
    <source>
        <strain evidence="6">alknpb1M-1</strain>
    </source>
</reference>
<dbReference type="InterPro" id="IPR036291">
    <property type="entry name" value="NAD(P)-bd_dom_sf"/>
</dbReference>
<keyword evidence="6" id="KW-1185">Reference proteome</keyword>
<accession>A0ABY6AC67</accession>
<sequence length="255" mass="27444">MRLTGKTAVVTGAAGGIGQAIVSKLLEEGARVLAVDLSAEALEVFSNLNTERVRTLAVDVTDYAQVEQMVRHAAEQFGRLHIVINNAGIGLAKPLLQHDPKTDFDPVTRVNQHGVYYGILAAARQFQAQGTDGVIINTSSVYASIASEMTFAYNVSKAAVDMMTKCAALELAGLGIRVCAVAPGRVDTPMLRQYEALGLWDHIRKEQMRQTFTQPAEIANVVAFLASDEANCINGCTISASDGFENFKYPLLDPV</sequence>
<keyword evidence="2" id="KW-0560">Oxidoreductase</keyword>
<evidence type="ECO:0000313" key="6">
    <source>
        <dbReference type="Proteomes" id="UP001065322"/>
    </source>
</evidence>
<dbReference type="SUPFAM" id="SSF51735">
    <property type="entry name" value="NAD(P)-binding Rossmann-fold domains"/>
    <property type="match status" value="1"/>
</dbReference>